<gene>
    <name evidence="3" type="ORF">EDD73_10888</name>
</gene>
<dbReference type="RefSeq" id="WP_131918878.1">
    <property type="nucleotide sequence ID" value="NZ_JAOQNU010000008.1"/>
</dbReference>
<dbReference type="Pfam" id="PF04471">
    <property type="entry name" value="Mrr_cat"/>
    <property type="match status" value="1"/>
</dbReference>
<protein>
    <submittedName>
        <fullName evidence="3">Restriction system protein</fullName>
    </submittedName>
</protein>
<dbReference type="GO" id="GO:0015666">
    <property type="term" value="F:restriction endodeoxyribonuclease activity"/>
    <property type="evidence" value="ECO:0007669"/>
    <property type="project" value="TreeGrafter"/>
</dbReference>
<dbReference type="Gene3D" id="3.40.1350.10">
    <property type="match status" value="1"/>
</dbReference>
<dbReference type="OrthoDB" id="9797274at2"/>
<dbReference type="SUPFAM" id="SSF52980">
    <property type="entry name" value="Restriction endonuclease-like"/>
    <property type="match status" value="1"/>
</dbReference>
<evidence type="ECO:0000313" key="3">
    <source>
        <dbReference type="EMBL" id="TCP64735.1"/>
    </source>
</evidence>
<dbReference type="InterPro" id="IPR011856">
    <property type="entry name" value="tRNA_endonuc-like_dom_sf"/>
</dbReference>
<feature type="domain" description="Restriction endonuclease type IV Mrr" evidence="2">
    <location>
        <begin position="409"/>
        <end position="519"/>
    </location>
</feature>
<name>A0A4R2S072_9FIRM</name>
<sequence>MGRRKGFIGLIDAMARDAARQARQAEAEKKRLEREYKRLQKERARSVALSTKEAKQRYLLSRENEVEIMNDTLNDYIDELKKILTHTLSKDDTISFKSLRLSTKYRSFKPPTNLAKSLNPPVLEDYLSKVVAPDFLAKLLPGAEKRYKQSLKAAEAQYKVALNKYEQEESERKRQLAKLEEEYEKSKQEYLIKAEERNQEVDELEALYLAHDKDTVVTYNSMVLERSEYPDGFPQNFRLTYDPESKQLLIEYELPPKEVIPTEQEYKYVKSKDSISDKKRKNNEIAELYQDMIAAVTLRTIHEVFEADQCNSLLLVVFNGYISAVDPATGKDIVRYVVSVRVTKDAFLDLNLEKLDKLVCLRNLGAQVSPRPAELLAVKPIVEFNMVDKRFVEESDILSSLDARPNLMDLNPFEFENLVSNLFGRMGLETKLTRSSKDGGVDAVAFDTRPVIGGKVVIQAKRYKNVVGVSAVRDLYGTMMNEGANKGILVTTSNYGPDAYEFSKDKPIELIDGGGLLYLLEQNGTRARIIFSD</sequence>
<dbReference type="PANTHER" id="PTHR30015">
    <property type="entry name" value="MRR RESTRICTION SYSTEM PROTEIN"/>
    <property type="match status" value="1"/>
</dbReference>
<keyword evidence="1" id="KW-0175">Coiled coil</keyword>
<evidence type="ECO:0000313" key="4">
    <source>
        <dbReference type="Proteomes" id="UP000294813"/>
    </source>
</evidence>
<accession>A0A4R2S072</accession>
<evidence type="ECO:0000259" key="2">
    <source>
        <dbReference type="Pfam" id="PF04471"/>
    </source>
</evidence>
<comment type="caution">
    <text evidence="3">The sequence shown here is derived from an EMBL/GenBank/DDBJ whole genome shotgun (WGS) entry which is preliminary data.</text>
</comment>
<dbReference type="GO" id="GO:0009307">
    <property type="term" value="P:DNA restriction-modification system"/>
    <property type="evidence" value="ECO:0007669"/>
    <property type="project" value="InterPro"/>
</dbReference>
<organism evidence="3 4">
    <name type="scientific">Heliophilum fasciatum</name>
    <dbReference type="NCBI Taxonomy" id="35700"/>
    <lineage>
        <taxon>Bacteria</taxon>
        <taxon>Bacillati</taxon>
        <taxon>Bacillota</taxon>
        <taxon>Clostridia</taxon>
        <taxon>Eubacteriales</taxon>
        <taxon>Heliobacteriaceae</taxon>
        <taxon>Heliophilum</taxon>
    </lineage>
</organism>
<evidence type="ECO:0000256" key="1">
    <source>
        <dbReference type="SAM" id="Coils"/>
    </source>
</evidence>
<dbReference type="GO" id="GO:0003677">
    <property type="term" value="F:DNA binding"/>
    <property type="evidence" value="ECO:0007669"/>
    <property type="project" value="InterPro"/>
</dbReference>
<reference evidence="3 4" key="1">
    <citation type="submission" date="2019-03" db="EMBL/GenBank/DDBJ databases">
        <title>Genomic Encyclopedia of Type Strains, Phase IV (KMG-IV): sequencing the most valuable type-strain genomes for metagenomic binning, comparative biology and taxonomic classification.</title>
        <authorList>
            <person name="Goeker M."/>
        </authorList>
    </citation>
    <scope>NUCLEOTIDE SEQUENCE [LARGE SCALE GENOMIC DNA]</scope>
    <source>
        <strain evidence="3 4">DSM 11170</strain>
    </source>
</reference>
<dbReference type="EMBL" id="SLXT01000008">
    <property type="protein sequence ID" value="TCP64735.1"/>
    <property type="molecule type" value="Genomic_DNA"/>
</dbReference>
<feature type="coiled-coil region" evidence="1">
    <location>
        <begin position="15"/>
        <end position="49"/>
    </location>
</feature>
<dbReference type="InterPro" id="IPR011335">
    <property type="entry name" value="Restrct_endonuc-II-like"/>
</dbReference>
<dbReference type="Proteomes" id="UP000294813">
    <property type="component" value="Unassembled WGS sequence"/>
</dbReference>
<dbReference type="PANTHER" id="PTHR30015:SF7">
    <property type="entry name" value="TYPE IV METHYL-DIRECTED RESTRICTION ENZYME ECOKMRR"/>
    <property type="match status" value="1"/>
</dbReference>
<dbReference type="AlphaFoldDB" id="A0A4R2S072"/>
<dbReference type="InterPro" id="IPR007560">
    <property type="entry name" value="Restrct_endonuc_IV_Mrr"/>
</dbReference>
<keyword evidence="4" id="KW-1185">Reference proteome</keyword>
<proteinExistence type="predicted"/>
<feature type="coiled-coil region" evidence="1">
    <location>
        <begin position="144"/>
        <end position="207"/>
    </location>
</feature>
<dbReference type="InterPro" id="IPR052906">
    <property type="entry name" value="Type_IV_Methyl-Rstrct_Enzyme"/>
</dbReference>